<organism evidence="1">
    <name type="scientific">Ophidiomyces ophidiicola</name>
    <dbReference type="NCBI Taxonomy" id="1387563"/>
    <lineage>
        <taxon>Eukaryota</taxon>
        <taxon>Fungi</taxon>
        <taxon>Dikarya</taxon>
        <taxon>Ascomycota</taxon>
        <taxon>Pezizomycotina</taxon>
        <taxon>Eurotiomycetes</taxon>
        <taxon>Eurotiomycetidae</taxon>
        <taxon>Onygenales</taxon>
        <taxon>Onygenaceae</taxon>
        <taxon>Ophidiomyces</taxon>
    </lineage>
</organism>
<reference evidence="1" key="1">
    <citation type="journal article" date="2022" name="bioRxiv">
        <title>Population genetic analysis of Ophidiomyces ophidiicola, the causative agent of snake fungal disease, indicates recent introductions to the USA.</title>
        <authorList>
            <person name="Ladner J.T."/>
            <person name="Palmer J.M."/>
            <person name="Ettinger C.L."/>
            <person name="Stajich J.E."/>
            <person name="Farrell T.M."/>
            <person name="Glorioso B.M."/>
            <person name="Lawson B."/>
            <person name="Price S.J."/>
            <person name="Stengle A.G."/>
            <person name="Grear D.A."/>
            <person name="Lorch J.M."/>
        </authorList>
    </citation>
    <scope>NUCLEOTIDE SEQUENCE</scope>
    <source>
        <strain evidence="1">NWHC 24266-5</strain>
    </source>
</reference>
<comment type="caution">
    <text evidence="1">The sequence shown here is derived from an EMBL/GenBank/DDBJ whole genome shotgun (WGS) entry which is preliminary data.</text>
</comment>
<gene>
    <name evidence="1" type="ORF">LOY88_003640</name>
</gene>
<sequence>MSIAVINSDSLALLASKEPNPGKQGKTIVCSPQRALEIEMSLLSKYTKPQKRKRSDDVGDEMAASSTRSSPSRSAPSAEVFSPDEVSVAGNSPQVVVTGRLQGLDIHGKANQEQSAVAQPQTPRSEPLSSEHRLMNETPAKRSNTRSTNKNDSSSSSKNPSSSQRKRRKSPPLTTAPAENPLTWHDSEITGYDPMDPDDDGYGLDGIGYKPTAAVAWDRERYRERQIQDWKSREACEEREKRRERRRGIFTDKWNSKNDRNRKRVKFETEHGLEPAST</sequence>
<dbReference type="EMBL" id="JALBCA010000049">
    <property type="protein sequence ID" value="KAI2386318.1"/>
    <property type="molecule type" value="Genomic_DNA"/>
</dbReference>
<protein>
    <submittedName>
        <fullName evidence="1">Uncharacterized protein</fullName>
    </submittedName>
</protein>
<evidence type="ECO:0000313" key="1">
    <source>
        <dbReference type="EMBL" id="KAI2386318.1"/>
    </source>
</evidence>
<proteinExistence type="predicted"/>
<accession>A0ACB8UVS3</accession>
<name>A0ACB8UVS3_9EURO</name>